<organism evidence="1 2">
    <name type="scientific">Hydra vulgaris</name>
    <name type="common">Hydra</name>
    <name type="synonym">Hydra attenuata</name>
    <dbReference type="NCBI Taxonomy" id="6087"/>
    <lineage>
        <taxon>Eukaryota</taxon>
        <taxon>Metazoa</taxon>
        <taxon>Cnidaria</taxon>
        <taxon>Hydrozoa</taxon>
        <taxon>Hydroidolina</taxon>
        <taxon>Anthoathecata</taxon>
        <taxon>Aplanulata</taxon>
        <taxon>Hydridae</taxon>
        <taxon>Hydra</taxon>
    </lineage>
</organism>
<dbReference type="GeneID" id="136091017"/>
<accession>A0ABM4DHV0</accession>
<name>A0ABM4DHV0_HYDVU</name>
<evidence type="ECO:0000313" key="2">
    <source>
        <dbReference type="RefSeq" id="XP_065674072.1"/>
    </source>
</evidence>
<dbReference type="RefSeq" id="XP_065674072.1">
    <property type="nucleotide sequence ID" value="XM_065818000.1"/>
</dbReference>
<sequence>MFLILLLNLTETRWESRIDALKPLRYQLGDIYDALAEIANVTNLKGAYDNSARVGTRFIANAISSFKFIVSLVVWYDVLFVINMASKQFHAKELDMHGIINLKKIKKFLVNRRNEMEFTKILADAVEISVSLEIPALFEPESTRIRRKNKQFTYEGDDEPIQDPKKIQNKLLICYS</sequence>
<dbReference type="Proteomes" id="UP001652625">
    <property type="component" value="Chromosome 14"/>
</dbReference>
<reference evidence="2" key="1">
    <citation type="submission" date="2025-08" db="UniProtKB">
        <authorList>
            <consortium name="RefSeq"/>
        </authorList>
    </citation>
    <scope>IDENTIFICATION</scope>
</reference>
<keyword evidence="1" id="KW-1185">Reference proteome</keyword>
<evidence type="ECO:0000313" key="1">
    <source>
        <dbReference type="Proteomes" id="UP001652625"/>
    </source>
</evidence>
<proteinExistence type="predicted"/>
<protein>
    <submittedName>
        <fullName evidence="2">Uncharacterized protein LOC136091017</fullName>
    </submittedName>
</protein>
<gene>
    <name evidence="2" type="primary">LOC136091017</name>
</gene>